<dbReference type="RefSeq" id="WP_140233948.1">
    <property type="nucleotide sequence ID" value="NZ_CP041036.1"/>
</dbReference>
<keyword evidence="3" id="KW-1185">Reference proteome</keyword>
<gene>
    <name evidence="2" type="ORF">FH971_08020</name>
</gene>
<reference evidence="2 3" key="1">
    <citation type="submission" date="2019-06" db="EMBL/GenBank/DDBJ databases">
        <title>The genome of Shewanella sp. SM1901.</title>
        <authorList>
            <person name="Cha Q."/>
        </authorList>
    </citation>
    <scope>NUCLEOTIDE SEQUENCE [LARGE SCALE GENOMIC DNA]</scope>
    <source>
        <strain evidence="2 3">SM1901</strain>
    </source>
</reference>
<keyword evidence="1" id="KW-0732">Signal</keyword>
<sequence>MFRWIILFFSITVCLPVTAATNLTSLNEKGIDNWKPKIFSGESIYSIGEYKERLALKALSHNAASGLVLKQQIDLRATPYLNWSWLVEKTLPQLNERSKNGDDFVARVYVVIDGGFLVWNTKSLNYVWSSNQDKGLVWDNAFAGSSVKMMSVRGKKAQKGQWYQEKRNVYQDLIEVFGDKGSEKANRKAYQYIDIIAIMTDTDNSGKQAESYYGDIIFSAK</sequence>
<name>A0A4Y5YDZ7_9GAMM</name>
<evidence type="ECO:0000313" key="3">
    <source>
        <dbReference type="Proteomes" id="UP000319809"/>
    </source>
</evidence>
<dbReference type="InterPro" id="IPR021409">
    <property type="entry name" value="DUF3047"/>
</dbReference>
<dbReference type="EMBL" id="CP041036">
    <property type="protein sequence ID" value="QDE30915.1"/>
    <property type="molecule type" value="Genomic_DNA"/>
</dbReference>
<accession>A0A4Y5YDZ7</accession>
<evidence type="ECO:0000313" key="2">
    <source>
        <dbReference type="EMBL" id="QDE30915.1"/>
    </source>
</evidence>
<dbReference type="Pfam" id="PF11249">
    <property type="entry name" value="DUF3047"/>
    <property type="match status" value="1"/>
</dbReference>
<feature type="signal peptide" evidence="1">
    <location>
        <begin position="1"/>
        <end position="19"/>
    </location>
</feature>
<evidence type="ECO:0000256" key="1">
    <source>
        <dbReference type="SAM" id="SignalP"/>
    </source>
</evidence>
<protein>
    <submittedName>
        <fullName evidence="2">DUF3047 domain-containing protein</fullName>
    </submittedName>
</protein>
<feature type="chain" id="PRO_5021193146" evidence="1">
    <location>
        <begin position="20"/>
        <end position="221"/>
    </location>
</feature>
<proteinExistence type="predicted"/>
<dbReference type="Proteomes" id="UP000319809">
    <property type="component" value="Chromosome"/>
</dbReference>
<organism evidence="2 3">
    <name type="scientific">Shewanella polaris</name>
    <dbReference type="NCBI Taxonomy" id="2588449"/>
    <lineage>
        <taxon>Bacteria</taxon>
        <taxon>Pseudomonadati</taxon>
        <taxon>Pseudomonadota</taxon>
        <taxon>Gammaproteobacteria</taxon>
        <taxon>Alteromonadales</taxon>
        <taxon>Shewanellaceae</taxon>
        <taxon>Shewanella</taxon>
    </lineage>
</organism>
<dbReference type="AlphaFoldDB" id="A0A4Y5YDZ7"/>
<dbReference type="KEGG" id="spol:FH971_08020"/>